<evidence type="ECO:0000313" key="1">
    <source>
        <dbReference type="EMBL" id="CEM63254.1"/>
    </source>
</evidence>
<accession>A0A0B7GX44</accession>
<reference evidence="2" key="1">
    <citation type="submission" date="2015-01" db="EMBL/GenBank/DDBJ databases">
        <authorList>
            <person name="Manzoor Shahid"/>
            <person name="Zubair Saima"/>
        </authorList>
    </citation>
    <scope>NUCLEOTIDE SEQUENCE [LARGE SCALE GENOMIC DNA]</scope>
    <source>
        <strain evidence="2">V1</strain>
    </source>
</reference>
<name>A0A0B7GX44_TREPH</name>
<evidence type="ECO:0000313" key="2">
    <source>
        <dbReference type="Proteomes" id="UP000042527"/>
    </source>
</evidence>
<protein>
    <submittedName>
        <fullName evidence="1">Uncharacterized protein</fullName>
    </submittedName>
</protein>
<organism evidence="1 2">
    <name type="scientific">Treponema phagedenis</name>
    <dbReference type="NCBI Taxonomy" id="162"/>
    <lineage>
        <taxon>Bacteria</taxon>
        <taxon>Pseudomonadati</taxon>
        <taxon>Spirochaetota</taxon>
        <taxon>Spirochaetia</taxon>
        <taxon>Spirochaetales</taxon>
        <taxon>Treponemataceae</taxon>
        <taxon>Treponema</taxon>
    </lineage>
</organism>
<sequence length="63" mass="6723">MLTGIALCVNMVFAQTAGQTSLCSIEQSLKESSAGKTVILVSHRGSTLNITDTVLNMQHDRNS</sequence>
<keyword evidence="2" id="KW-1185">Reference proteome</keyword>
<dbReference type="Proteomes" id="UP000042527">
    <property type="component" value="Unassembled WGS sequence"/>
</dbReference>
<dbReference type="EMBL" id="CDNC01000050">
    <property type="protein sequence ID" value="CEM63254.1"/>
    <property type="molecule type" value="Genomic_DNA"/>
</dbReference>
<proteinExistence type="predicted"/>
<dbReference type="AlphaFoldDB" id="A0A0B7GX44"/>
<gene>
    <name evidence="1" type="ORF">TPHV1_80007</name>
</gene>